<feature type="region of interest" description="Disordered" evidence="1">
    <location>
        <begin position="1"/>
        <end position="34"/>
    </location>
</feature>
<evidence type="ECO:0000256" key="1">
    <source>
        <dbReference type="SAM" id="MobiDB-lite"/>
    </source>
</evidence>
<evidence type="ECO:0000313" key="3">
    <source>
        <dbReference type="Proteomes" id="UP001460270"/>
    </source>
</evidence>
<sequence>MESEGEGGRKSGEGEIVREGGRSKRERKGEGEKGVREPIRFKTCEESGGFGFTVTDGEHTTPLYQFVVTARPLTITMVTQEELMVFPEQCTAKIVEGRIPLVCFKHIKAENIQKEQKEDCDDAQCDAALEPELGWSGLCSQGLVEVRCEKD</sequence>
<dbReference type="EMBL" id="JBBPFD010000017">
    <property type="protein sequence ID" value="KAK7891795.1"/>
    <property type="molecule type" value="Genomic_DNA"/>
</dbReference>
<evidence type="ECO:0000313" key="2">
    <source>
        <dbReference type="EMBL" id="KAK7891795.1"/>
    </source>
</evidence>
<comment type="caution">
    <text evidence="2">The sequence shown here is derived from an EMBL/GenBank/DDBJ whole genome shotgun (WGS) entry which is preliminary data.</text>
</comment>
<accession>A0AAW0NG96</accession>
<keyword evidence="3" id="KW-1185">Reference proteome</keyword>
<dbReference type="Proteomes" id="UP001460270">
    <property type="component" value="Unassembled WGS sequence"/>
</dbReference>
<protein>
    <submittedName>
        <fullName evidence="2">Uncharacterized protein</fullName>
    </submittedName>
</protein>
<proteinExistence type="predicted"/>
<gene>
    <name evidence="2" type="ORF">WMY93_023758</name>
</gene>
<name>A0AAW0NG96_9GOBI</name>
<dbReference type="AlphaFoldDB" id="A0AAW0NG96"/>
<organism evidence="2 3">
    <name type="scientific">Mugilogobius chulae</name>
    <name type="common">yellowstripe goby</name>
    <dbReference type="NCBI Taxonomy" id="88201"/>
    <lineage>
        <taxon>Eukaryota</taxon>
        <taxon>Metazoa</taxon>
        <taxon>Chordata</taxon>
        <taxon>Craniata</taxon>
        <taxon>Vertebrata</taxon>
        <taxon>Euteleostomi</taxon>
        <taxon>Actinopterygii</taxon>
        <taxon>Neopterygii</taxon>
        <taxon>Teleostei</taxon>
        <taxon>Neoteleostei</taxon>
        <taxon>Acanthomorphata</taxon>
        <taxon>Gobiaria</taxon>
        <taxon>Gobiiformes</taxon>
        <taxon>Gobioidei</taxon>
        <taxon>Gobiidae</taxon>
        <taxon>Gobionellinae</taxon>
        <taxon>Mugilogobius</taxon>
    </lineage>
</organism>
<reference evidence="3" key="1">
    <citation type="submission" date="2024-04" db="EMBL/GenBank/DDBJ databases">
        <title>Salinicola lusitanus LLJ914,a marine bacterium isolated from the Okinawa Trough.</title>
        <authorList>
            <person name="Li J."/>
        </authorList>
    </citation>
    <scope>NUCLEOTIDE SEQUENCE [LARGE SCALE GENOMIC DNA]</scope>
</reference>